<evidence type="ECO:0000256" key="3">
    <source>
        <dbReference type="ARBA" id="ARBA00022676"/>
    </source>
</evidence>
<dbReference type="GO" id="GO:0016763">
    <property type="term" value="F:pentosyltransferase activity"/>
    <property type="evidence" value="ECO:0007669"/>
    <property type="project" value="TreeGrafter"/>
</dbReference>
<keyword evidence="6 8" id="KW-1133">Transmembrane helix</keyword>
<reference evidence="10 11" key="1">
    <citation type="journal article" date="2016" name="Nat. Commun.">
        <title>Thousands of microbial genomes shed light on interconnected biogeochemical processes in an aquifer system.</title>
        <authorList>
            <person name="Anantharaman K."/>
            <person name="Brown C.T."/>
            <person name="Hug L.A."/>
            <person name="Sharon I."/>
            <person name="Castelle C.J."/>
            <person name="Probst A.J."/>
            <person name="Thomas B.C."/>
            <person name="Singh A."/>
            <person name="Wilkins M.J."/>
            <person name="Karaoz U."/>
            <person name="Brodie E.L."/>
            <person name="Williams K.H."/>
            <person name="Hubbard S.S."/>
            <person name="Banfield J.F."/>
        </authorList>
    </citation>
    <scope>NUCLEOTIDE SEQUENCE [LARGE SCALE GENOMIC DNA]</scope>
</reference>
<evidence type="ECO:0000256" key="2">
    <source>
        <dbReference type="ARBA" id="ARBA00022475"/>
    </source>
</evidence>
<keyword evidence="3" id="KW-0328">Glycosyltransferase</keyword>
<dbReference type="Pfam" id="PF13231">
    <property type="entry name" value="PMT_2"/>
    <property type="match status" value="1"/>
</dbReference>
<keyword evidence="4" id="KW-0808">Transferase</keyword>
<feature type="domain" description="Glycosyltransferase RgtA/B/C/D-like" evidence="9">
    <location>
        <begin position="113"/>
        <end position="218"/>
    </location>
</feature>
<feature type="transmembrane region" description="Helical" evidence="8">
    <location>
        <begin position="5"/>
        <end position="24"/>
    </location>
</feature>
<feature type="transmembrane region" description="Helical" evidence="8">
    <location>
        <begin position="414"/>
        <end position="432"/>
    </location>
</feature>
<feature type="transmembrane region" description="Helical" evidence="8">
    <location>
        <begin position="135"/>
        <end position="154"/>
    </location>
</feature>
<feature type="transmembrane region" description="Helical" evidence="8">
    <location>
        <begin position="356"/>
        <end position="377"/>
    </location>
</feature>
<keyword evidence="5 8" id="KW-0812">Transmembrane</keyword>
<evidence type="ECO:0000313" key="11">
    <source>
        <dbReference type="Proteomes" id="UP000178428"/>
    </source>
</evidence>
<dbReference type="InterPro" id="IPR038731">
    <property type="entry name" value="RgtA/B/C-like"/>
</dbReference>
<feature type="transmembrane region" description="Helical" evidence="8">
    <location>
        <begin position="243"/>
        <end position="270"/>
    </location>
</feature>
<dbReference type="Proteomes" id="UP000178428">
    <property type="component" value="Unassembled WGS sequence"/>
</dbReference>
<sequence>MISRYFSNTIAVSLLLAMFVFMFFSSVNESAIMDELAHIPAGYSYLTQKDYRLNPEHPPLIKDLSAIPLLFLDLNFPTNIRAWSEDVNGQWDMGRAFLYESGNNPDKIIFWSRLPMMILTLLLGWLIFSTARRLYGDGVGLLALSFYSFSPTFIAHSRYVTTDLAAAFGFFIAITAFIYQLKSPDPKRLIVAGLAFGTALLLKFSLALLAPLFVLFIFLWGFLSQLDNLQELDTNFNRAKKLFYEWCRLGLNFLIISIIAVLLIATVYQYHVWNYPLERQTGDTEFLLSSFGFRPAADFVSFMASKPPLRGLGQYALGLLMVIQRAAGGNTTYFLGQVSNSGWWYYFPLAYLLKEPLAFLLFLALSVFIAVKSVLDIHEKSWLAVFEWMRDNFFLTAGSIFIAVYWLQSIKSPLNIGVRHVLPTFPFVYILVSREIMRWLRFYSLNEPRSLGEWFFSIYEKFIKSVPRYFLVSFFMLWLGLETVFAFPNYLSYYNVLAGGSGNGYKYIVDSNYDWGQDLKRLRDFAETNKIEKIAVDYFGGGSPQYYLGSRFVPWQSSLGRPSPDSKDPKWFAISATIRQGALAKPAQGFTKNSEDSYLWLEGLTPYARAGHSIFIYKF</sequence>
<evidence type="ECO:0000256" key="4">
    <source>
        <dbReference type="ARBA" id="ARBA00022679"/>
    </source>
</evidence>
<gene>
    <name evidence="10" type="ORF">A3J00_00605</name>
</gene>
<keyword evidence="2" id="KW-1003">Cell membrane</keyword>
<organism evidence="10 11">
    <name type="scientific">Candidatus Niyogibacteria bacterium RIFCSPLOWO2_02_FULL_45_13</name>
    <dbReference type="NCBI Taxonomy" id="1801725"/>
    <lineage>
        <taxon>Bacteria</taxon>
        <taxon>Candidatus Niyogiibacteriota</taxon>
    </lineage>
</organism>
<keyword evidence="7 8" id="KW-0472">Membrane</keyword>
<dbReference type="InterPro" id="IPR050297">
    <property type="entry name" value="LipidA_mod_glycosyltrf_83"/>
</dbReference>
<evidence type="ECO:0000259" key="9">
    <source>
        <dbReference type="Pfam" id="PF13231"/>
    </source>
</evidence>
<evidence type="ECO:0000256" key="7">
    <source>
        <dbReference type="ARBA" id="ARBA00023136"/>
    </source>
</evidence>
<feature type="transmembrane region" description="Helical" evidence="8">
    <location>
        <begin position="469"/>
        <end position="491"/>
    </location>
</feature>
<evidence type="ECO:0000256" key="6">
    <source>
        <dbReference type="ARBA" id="ARBA00022989"/>
    </source>
</evidence>
<dbReference type="EMBL" id="MHMR01000017">
    <property type="protein sequence ID" value="OGZ30655.1"/>
    <property type="molecule type" value="Genomic_DNA"/>
</dbReference>
<dbReference type="AlphaFoldDB" id="A0A1G2EXX7"/>
<evidence type="ECO:0000313" key="10">
    <source>
        <dbReference type="EMBL" id="OGZ30655.1"/>
    </source>
</evidence>
<feature type="transmembrane region" description="Helical" evidence="8">
    <location>
        <begin position="315"/>
        <end position="336"/>
    </location>
</feature>
<feature type="transmembrane region" description="Helical" evidence="8">
    <location>
        <begin position="389"/>
        <end position="408"/>
    </location>
</feature>
<evidence type="ECO:0000256" key="5">
    <source>
        <dbReference type="ARBA" id="ARBA00022692"/>
    </source>
</evidence>
<dbReference type="GO" id="GO:0009103">
    <property type="term" value="P:lipopolysaccharide biosynthetic process"/>
    <property type="evidence" value="ECO:0007669"/>
    <property type="project" value="UniProtKB-ARBA"/>
</dbReference>
<comment type="subcellular location">
    <subcellularLocation>
        <location evidence="1">Cell membrane</location>
        <topology evidence="1">Multi-pass membrane protein</topology>
    </subcellularLocation>
</comment>
<protein>
    <recommendedName>
        <fullName evidence="9">Glycosyltransferase RgtA/B/C/D-like domain-containing protein</fullName>
    </recommendedName>
</protein>
<feature type="transmembrane region" description="Helical" evidence="8">
    <location>
        <begin position="108"/>
        <end position="128"/>
    </location>
</feature>
<name>A0A1G2EXX7_9BACT</name>
<feature type="transmembrane region" description="Helical" evidence="8">
    <location>
        <begin position="200"/>
        <end position="223"/>
    </location>
</feature>
<feature type="transmembrane region" description="Helical" evidence="8">
    <location>
        <begin position="160"/>
        <end position="179"/>
    </location>
</feature>
<comment type="caution">
    <text evidence="10">The sequence shown here is derived from an EMBL/GenBank/DDBJ whole genome shotgun (WGS) entry which is preliminary data.</text>
</comment>
<proteinExistence type="predicted"/>
<evidence type="ECO:0000256" key="8">
    <source>
        <dbReference type="SAM" id="Phobius"/>
    </source>
</evidence>
<dbReference type="STRING" id="1801725.A3J00_00605"/>
<dbReference type="PANTHER" id="PTHR33908">
    <property type="entry name" value="MANNOSYLTRANSFERASE YKCB-RELATED"/>
    <property type="match status" value="1"/>
</dbReference>
<evidence type="ECO:0000256" key="1">
    <source>
        <dbReference type="ARBA" id="ARBA00004651"/>
    </source>
</evidence>
<accession>A0A1G2EXX7</accession>
<dbReference type="GO" id="GO:0005886">
    <property type="term" value="C:plasma membrane"/>
    <property type="evidence" value="ECO:0007669"/>
    <property type="project" value="UniProtKB-SubCell"/>
</dbReference>
<dbReference type="PANTHER" id="PTHR33908:SF11">
    <property type="entry name" value="MEMBRANE PROTEIN"/>
    <property type="match status" value="1"/>
</dbReference>